<dbReference type="InterPro" id="IPR036619">
    <property type="entry name" value="NinB_sf"/>
</dbReference>
<sequence>MKFTGRLKEPVIDYLTGRLTILFETYEDFREAYEELKDKGILSLEIKPYKKKRSLDANAYYWVLLTKLARLLELSNPEAHNRMICHYGYPVIIGGGLARTPLPDTEEVDRKIKNATEYHLKSTSDVKAGKDGVTYRTYIMMRGSSEYNTEEMARLIKGLISECKDYGIPDSEIATPDEKRLLKKVYGVDIG</sequence>
<reference evidence="2" key="1">
    <citation type="submission" date="2017-07" db="EMBL/GenBank/DDBJ databases">
        <authorList>
            <person name="Varghese N."/>
            <person name="Submissions S."/>
        </authorList>
    </citation>
    <scope>NUCLEOTIDE SEQUENCE [LARGE SCALE GENOMIC DNA]</scope>
    <source>
        <strain evidence="2">NLAE-zl-C134</strain>
    </source>
</reference>
<dbReference type="Gene3D" id="1.10.3790.10">
    <property type="entry name" value="NinB"/>
    <property type="match status" value="1"/>
</dbReference>
<proteinExistence type="predicted"/>
<evidence type="ECO:0000313" key="1">
    <source>
        <dbReference type="EMBL" id="SUQ14566.1"/>
    </source>
</evidence>
<organism evidence="1 2">
    <name type="scientific">Faecalicatena contorta</name>
    <dbReference type="NCBI Taxonomy" id="39482"/>
    <lineage>
        <taxon>Bacteria</taxon>
        <taxon>Bacillati</taxon>
        <taxon>Bacillota</taxon>
        <taxon>Clostridia</taxon>
        <taxon>Lachnospirales</taxon>
        <taxon>Lachnospiraceae</taxon>
        <taxon>Faecalicatena</taxon>
    </lineage>
</organism>
<protein>
    <submittedName>
        <fullName evidence="1">Uncharacterized protein</fullName>
    </submittedName>
</protein>
<accession>A0A315ZVU8</accession>
<dbReference type="RefSeq" id="WP_109711580.1">
    <property type="nucleotide sequence ID" value="NZ_QGDS01000007.1"/>
</dbReference>
<gene>
    <name evidence="1" type="ORF">SAMN05216529_10718</name>
</gene>
<name>A0A315ZVU8_9FIRM</name>
<dbReference type="OrthoDB" id="1857943at2"/>
<dbReference type="EMBL" id="UHJJ01000007">
    <property type="protein sequence ID" value="SUQ14566.1"/>
    <property type="molecule type" value="Genomic_DNA"/>
</dbReference>
<dbReference type="Proteomes" id="UP000254051">
    <property type="component" value="Unassembled WGS sequence"/>
</dbReference>
<evidence type="ECO:0000313" key="2">
    <source>
        <dbReference type="Proteomes" id="UP000254051"/>
    </source>
</evidence>
<keyword evidence="2" id="KW-1185">Reference proteome</keyword>
<dbReference type="AlphaFoldDB" id="A0A315ZVU8"/>